<feature type="domain" description="BON" evidence="2">
    <location>
        <begin position="155"/>
        <end position="223"/>
    </location>
</feature>
<feature type="compositionally biased region" description="Basic and acidic residues" evidence="1">
    <location>
        <begin position="142"/>
        <end position="155"/>
    </location>
</feature>
<protein>
    <submittedName>
        <fullName evidence="3">BON domain-containing protein</fullName>
    </submittedName>
</protein>
<feature type="region of interest" description="Disordered" evidence="1">
    <location>
        <begin position="1"/>
        <end position="155"/>
    </location>
</feature>
<dbReference type="RefSeq" id="WP_135703807.1">
    <property type="nucleotide sequence ID" value="NZ_CP038634.1"/>
</dbReference>
<dbReference type="InterPro" id="IPR051686">
    <property type="entry name" value="Lipoprotein_DolP"/>
</dbReference>
<feature type="compositionally biased region" description="Basic and acidic residues" evidence="1">
    <location>
        <begin position="126"/>
        <end position="135"/>
    </location>
</feature>
<dbReference type="Gene3D" id="3.30.1340.30">
    <property type="match status" value="1"/>
</dbReference>
<feature type="compositionally biased region" description="Low complexity" evidence="1">
    <location>
        <begin position="287"/>
        <end position="297"/>
    </location>
</feature>
<dbReference type="AlphaFoldDB" id="A0A4P7L6Z1"/>
<proteinExistence type="predicted"/>
<gene>
    <name evidence="3" type="ORF">E0W60_09865</name>
</gene>
<feature type="compositionally biased region" description="Low complexity" evidence="1">
    <location>
        <begin position="256"/>
        <end position="272"/>
    </location>
</feature>
<dbReference type="PANTHER" id="PTHR34606:SF15">
    <property type="entry name" value="BON DOMAIN-CONTAINING PROTEIN"/>
    <property type="match status" value="1"/>
</dbReference>
<evidence type="ECO:0000256" key="1">
    <source>
        <dbReference type="SAM" id="MobiDB-lite"/>
    </source>
</evidence>
<dbReference type="InterPro" id="IPR007055">
    <property type="entry name" value="BON_dom"/>
</dbReference>
<name>A0A4P7L6Z1_9BURK</name>
<feature type="compositionally biased region" description="Gly residues" evidence="1">
    <location>
        <begin position="273"/>
        <end position="286"/>
    </location>
</feature>
<feature type="compositionally biased region" description="Basic and acidic residues" evidence="1">
    <location>
        <begin position="13"/>
        <end position="31"/>
    </location>
</feature>
<dbReference type="EMBL" id="CP038634">
    <property type="protein sequence ID" value="QBY51404.1"/>
    <property type="molecule type" value="Genomic_DNA"/>
</dbReference>
<evidence type="ECO:0000313" key="4">
    <source>
        <dbReference type="Proteomes" id="UP000295294"/>
    </source>
</evidence>
<feature type="compositionally biased region" description="Basic and acidic residues" evidence="1">
    <location>
        <begin position="44"/>
        <end position="61"/>
    </location>
</feature>
<feature type="compositionally biased region" description="Polar residues" evidence="1">
    <location>
        <begin position="1"/>
        <end position="12"/>
    </location>
</feature>
<feature type="compositionally biased region" description="Basic and acidic residues" evidence="1">
    <location>
        <begin position="102"/>
        <end position="111"/>
    </location>
</feature>
<dbReference type="PANTHER" id="PTHR34606">
    <property type="entry name" value="BON DOMAIN-CONTAINING PROTEIN"/>
    <property type="match status" value="1"/>
</dbReference>
<dbReference type="Proteomes" id="UP000295294">
    <property type="component" value="Chromosome 1"/>
</dbReference>
<sequence>MHPFRNQGSSSWWRDEEAPHREGADDPRGYGEGRYGQSGGPARDYGEGRYEGRQRHGDDVRGQGYYGSRQGGREDWQRSGQRAPWDEDEAWRASGPDQGGNVRDEWGESRRGGQAMTGRQGGMASHRSEYDRGEGRSGQPLRGRDRVGPKGYQRSDERIREEICERLAHARHVDVQDVEVDVEGGVVRLSGNVRDRHQKYCIEDIADDVFGVREVHNGIRMGAAGPFGVSGISEGVREAAGDMRRTGSAAGGRGHVSGVSSSGSATGSSASSYGGGMEAGSGGPGAGRDSTGGTTRI</sequence>
<accession>A0A4P7L6Z1</accession>
<evidence type="ECO:0000313" key="3">
    <source>
        <dbReference type="EMBL" id="QBY51404.1"/>
    </source>
</evidence>
<evidence type="ECO:0000259" key="2">
    <source>
        <dbReference type="PROSITE" id="PS50914"/>
    </source>
</evidence>
<organism evidence="3 4">
    <name type="scientific">Cupriavidus oxalaticus</name>
    <dbReference type="NCBI Taxonomy" id="96344"/>
    <lineage>
        <taxon>Bacteria</taxon>
        <taxon>Pseudomonadati</taxon>
        <taxon>Pseudomonadota</taxon>
        <taxon>Betaproteobacteria</taxon>
        <taxon>Burkholderiales</taxon>
        <taxon>Burkholderiaceae</taxon>
        <taxon>Cupriavidus</taxon>
    </lineage>
</organism>
<reference evidence="3 4" key="1">
    <citation type="submission" date="2019-03" db="EMBL/GenBank/DDBJ databases">
        <title>Efficiently degradation of phenoxyalkanoic acid herbicides by Cupriavidus oxalaticus strain X32.</title>
        <authorList>
            <person name="Sheng X."/>
        </authorList>
    </citation>
    <scope>NUCLEOTIDE SEQUENCE [LARGE SCALE GENOMIC DNA]</scope>
    <source>
        <strain evidence="3 4">X32</strain>
    </source>
</reference>
<dbReference type="OrthoDB" id="8963247at2"/>
<dbReference type="KEGG" id="cox:E0W60_09865"/>
<dbReference type="Pfam" id="PF04972">
    <property type="entry name" value="BON"/>
    <property type="match status" value="1"/>
</dbReference>
<feature type="region of interest" description="Disordered" evidence="1">
    <location>
        <begin position="243"/>
        <end position="297"/>
    </location>
</feature>
<dbReference type="PROSITE" id="PS50914">
    <property type="entry name" value="BON"/>
    <property type="match status" value="1"/>
</dbReference>